<evidence type="ECO:0000313" key="1">
    <source>
        <dbReference type="EMBL" id="KAJ5198520.1"/>
    </source>
</evidence>
<dbReference type="RefSeq" id="XP_058306948.1">
    <property type="nucleotide sequence ID" value="XM_058454699.1"/>
</dbReference>
<evidence type="ECO:0000313" key="2">
    <source>
        <dbReference type="Proteomes" id="UP001150904"/>
    </source>
</evidence>
<reference evidence="1" key="1">
    <citation type="submission" date="2022-12" db="EMBL/GenBank/DDBJ databases">
        <authorList>
            <person name="Petersen C."/>
        </authorList>
    </citation>
    <scope>NUCLEOTIDE SEQUENCE</scope>
    <source>
        <strain evidence="1">IBT 15544</strain>
    </source>
</reference>
<proteinExistence type="predicted"/>
<keyword evidence="2" id="KW-1185">Reference proteome</keyword>
<dbReference type="GeneID" id="83182000"/>
<gene>
    <name evidence="1" type="ORF">N7498_007637</name>
</gene>
<dbReference type="OrthoDB" id="4249675at2759"/>
<dbReference type="AlphaFoldDB" id="A0A9W9MDJ8"/>
<accession>A0A9W9MDJ8</accession>
<name>A0A9W9MDJ8_9EURO</name>
<comment type="caution">
    <text evidence="1">The sequence shown here is derived from an EMBL/GenBank/DDBJ whole genome shotgun (WGS) entry which is preliminary data.</text>
</comment>
<reference evidence="1" key="2">
    <citation type="journal article" date="2023" name="IMA Fungus">
        <title>Comparative genomic study of the Penicillium genus elucidates a diverse pangenome and 15 lateral gene transfer events.</title>
        <authorList>
            <person name="Petersen C."/>
            <person name="Sorensen T."/>
            <person name="Nielsen M.R."/>
            <person name="Sondergaard T.E."/>
            <person name="Sorensen J.L."/>
            <person name="Fitzpatrick D.A."/>
            <person name="Frisvad J.C."/>
            <person name="Nielsen K.L."/>
        </authorList>
    </citation>
    <scope>NUCLEOTIDE SEQUENCE</scope>
    <source>
        <strain evidence="1">IBT 15544</strain>
    </source>
</reference>
<protein>
    <submittedName>
        <fullName evidence="1">Uncharacterized protein</fullName>
    </submittedName>
</protein>
<dbReference type="EMBL" id="JAPQKR010000014">
    <property type="protein sequence ID" value="KAJ5198520.1"/>
    <property type="molecule type" value="Genomic_DNA"/>
</dbReference>
<organism evidence="1 2">
    <name type="scientific">Penicillium cinerascens</name>
    <dbReference type="NCBI Taxonomy" id="70096"/>
    <lineage>
        <taxon>Eukaryota</taxon>
        <taxon>Fungi</taxon>
        <taxon>Dikarya</taxon>
        <taxon>Ascomycota</taxon>
        <taxon>Pezizomycotina</taxon>
        <taxon>Eurotiomycetes</taxon>
        <taxon>Eurotiomycetidae</taxon>
        <taxon>Eurotiales</taxon>
        <taxon>Aspergillaceae</taxon>
        <taxon>Penicillium</taxon>
    </lineage>
</organism>
<dbReference type="Proteomes" id="UP001150904">
    <property type="component" value="Unassembled WGS sequence"/>
</dbReference>
<sequence>MASDILIAVNDQGSLSYSRIDPVNMTTIEIPVNSIQDSPSTYTFVFQDPKALEKIFKCSTPSNRYLVDEMRKLRLDILQTISAAQLTPLEENGGIDGPNMSPLVENWRSACRSIPKGHQIEEIIFNMSCGQQIEIRHIVRLLQQISTTIMIKGSSPFRCQVQGCDAEKKAWLEASLVSA</sequence>